<gene>
    <name evidence="4" type="primary">cheY</name>
    <name evidence="6" type="synonym">cheY_1</name>
    <name evidence="5" type="ORF">KsCSTR_21270</name>
    <name evidence="6" type="ORF">KSMBR1_0070</name>
    <name evidence="4" type="ORF">kuste3637</name>
</gene>
<name>Q1Q318_KUEST</name>
<proteinExistence type="predicted"/>
<evidence type="ECO:0000313" key="5">
    <source>
        <dbReference type="EMBL" id="QII11506.1"/>
    </source>
</evidence>
<reference evidence="6" key="4">
    <citation type="submission" date="2017-10" db="EMBL/GenBank/DDBJ databases">
        <authorList>
            <person name="Banno H."/>
            <person name="Chua N.-H."/>
        </authorList>
    </citation>
    <scope>NUCLEOTIDE SEQUENCE [LARGE SCALE GENOMIC DNA]</scope>
    <source>
        <strain evidence="6">Kuenenia_mbr1_ru-nijmegen</strain>
    </source>
</reference>
<dbReference type="EMBL" id="CT573071">
    <property type="protein sequence ID" value="CAJ74400.1"/>
    <property type="molecule type" value="Genomic_DNA"/>
</dbReference>
<organism evidence="4">
    <name type="scientific">Kuenenia stuttgartiensis</name>
    <dbReference type="NCBI Taxonomy" id="174633"/>
    <lineage>
        <taxon>Bacteria</taxon>
        <taxon>Pseudomonadati</taxon>
        <taxon>Planctomycetota</taxon>
        <taxon>Candidatus Brocadiia</taxon>
        <taxon>Candidatus Brocadiales</taxon>
        <taxon>Candidatus Brocadiaceae</taxon>
        <taxon>Candidatus Kuenenia</taxon>
    </lineage>
</organism>
<dbReference type="KEGG" id="kst:KSMBR1_0070"/>
<dbReference type="Proteomes" id="UP000501926">
    <property type="component" value="Chromosome"/>
</dbReference>
<accession>Q1Q318</accession>
<dbReference type="PROSITE" id="PS50110">
    <property type="entry name" value="RESPONSE_REGULATORY"/>
    <property type="match status" value="1"/>
</dbReference>
<reference evidence="5 8" key="5">
    <citation type="submission" date="2020-02" db="EMBL/GenBank/DDBJ databases">
        <title>Newly sequenced genome of strain CSTR1 showed variability in Candidatus Kuenenia stuttgartiensis genomes.</title>
        <authorList>
            <person name="Ding C."/>
            <person name="Adrian L."/>
        </authorList>
    </citation>
    <scope>NUCLEOTIDE SEQUENCE [LARGE SCALE GENOMIC DNA]</scope>
    <source>
        <strain evidence="5 8">CSTR1</strain>
    </source>
</reference>
<dbReference type="PANTHER" id="PTHR44591:SF3">
    <property type="entry name" value="RESPONSE REGULATORY DOMAIN-CONTAINING PROTEIN"/>
    <property type="match status" value="1"/>
</dbReference>
<evidence type="ECO:0000313" key="4">
    <source>
        <dbReference type="EMBL" id="CAJ74400.1"/>
    </source>
</evidence>
<keyword evidence="1" id="KW-0597">Phosphoprotein</keyword>
<evidence type="ECO:0000313" key="7">
    <source>
        <dbReference type="Proteomes" id="UP000221734"/>
    </source>
</evidence>
<dbReference type="Gene3D" id="3.40.50.2300">
    <property type="match status" value="1"/>
</dbReference>
<dbReference type="PANTHER" id="PTHR44591">
    <property type="entry name" value="STRESS RESPONSE REGULATOR PROTEIN 1"/>
    <property type="match status" value="1"/>
</dbReference>
<evidence type="ECO:0000259" key="3">
    <source>
        <dbReference type="PROSITE" id="PS50110"/>
    </source>
</evidence>
<evidence type="ECO:0000313" key="6">
    <source>
        <dbReference type="EMBL" id="SOH02591.1"/>
    </source>
</evidence>
<dbReference type="AlphaFoldDB" id="Q1Q318"/>
<dbReference type="SMART" id="SM00448">
    <property type="entry name" value="REC"/>
    <property type="match status" value="1"/>
</dbReference>
<dbReference type="CDD" id="cd00156">
    <property type="entry name" value="REC"/>
    <property type="match status" value="1"/>
</dbReference>
<dbReference type="RefSeq" id="WP_099323546.1">
    <property type="nucleotide sequence ID" value="NZ_CP049055.1"/>
</dbReference>
<dbReference type="EMBL" id="LT934425">
    <property type="protein sequence ID" value="SOH02591.1"/>
    <property type="molecule type" value="Genomic_DNA"/>
</dbReference>
<dbReference type="SUPFAM" id="SSF52172">
    <property type="entry name" value="CheY-like"/>
    <property type="match status" value="1"/>
</dbReference>
<reference evidence="7" key="3">
    <citation type="submission" date="2017-10" db="EMBL/GenBank/DDBJ databases">
        <authorList>
            <person name="Frank J."/>
        </authorList>
    </citation>
    <scope>NUCLEOTIDE SEQUENCE [LARGE SCALE GENOMIC DNA]</scope>
</reference>
<dbReference type="Pfam" id="PF00072">
    <property type="entry name" value="Response_reg"/>
    <property type="match status" value="1"/>
</dbReference>
<reference evidence="4" key="2">
    <citation type="submission" date="2006-01" db="EMBL/GenBank/DDBJ databases">
        <authorList>
            <person name="Genoscope"/>
        </authorList>
    </citation>
    <scope>NUCLEOTIDE SEQUENCE</scope>
</reference>
<dbReference type="InterPro" id="IPR011006">
    <property type="entry name" value="CheY-like_superfamily"/>
</dbReference>
<comment type="caution">
    <text evidence="2">Lacks conserved residue(s) required for the propagation of feature annotation.</text>
</comment>
<dbReference type="Proteomes" id="UP000221734">
    <property type="component" value="Chromosome Kuenenia_stuttgartiensis_MBR1"/>
</dbReference>
<dbReference type="EMBL" id="CP049055">
    <property type="protein sequence ID" value="QII11506.1"/>
    <property type="molecule type" value="Genomic_DNA"/>
</dbReference>
<dbReference type="OrthoDB" id="9788090at2"/>
<evidence type="ECO:0000313" key="8">
    <source>
        <dbReference type="Proteomes" id="UP000501926"/>
    </source>
</evidence>
<evidence type="ECO:0000256" key="1">
    <source>
        <dbReference type="ARBA" id="ARBA00022553"/>
    </source>
</evidence>
<protein>
    <submittedName>
        <fullName evidence="5">Putative two-component response regulator CheY</fullName>
    </submittedName>
    <submittedName>
        <fullName evidence="4">Similar to two-component response regulator CheY</fullName>
    </submittedName>
</protein>
<dbReference type="InterPro" id="IPR050595">
    <property type="entry name" value="Bact_response_regulator"/>
</dbReference>
<dbReference type="InterPro" id="IPR001789">
    <property type="entry name" value="Sig_transdc_resp-reg_receiver"/>
</dbReference>
<evidence type="ECO:0000256" key="2">
    <source>
        <dbReference type="PROSITE-ProRule" id="PRU00169"/>
    </source>
</evidence>
<feature type="domain" description="Response regulatory" evidence="3">
    <location>
        <begin position="5"/>
        <end position="119"/>
    </location>
</feature>
<sequence>MPSSRIMIVEDERQTVDTLRDLFEQYGYETEVALNKNVAMNILQERKMDVLIISEMVQDIPGIEIMYDIRKTNKFLPIIMICDQKSKRIESSLMKAGANIVLSKPLDPIIAVQTIDNLLKMKYIAENIKPKKRKTSLKKK</sequence>
<dbReference type="GO" id="GO:0000160">
    <property type="term" value="P:phosphorelay signal transduction system"/>
    <property type="evidence" value="ECO:0007669"/>
    <property type="project" value="InterPro"/>
</dbReference>
<reference evidence="4" key="1">
    <citation type="journal article" date="2006" name="Nature">
        <title>Deciphering the evolution and metabolism of an anammox bacterium from a community genome.</title>
        <authorList>
            <person name="Strous M."/>
            <person name="Pelletier E."/>
            <person name="Mangenot S."/>
            <person name="Rattei T."/>
            <person name="Lehner A."/>
            <person name="Taylor M.W."/>
            <person name="Horn M."/>
            <person name="Daims H."/>
            <person name="Bartol-Mavel D."/>
            <person name="Wincker P."/>
            <person name="Barbe V."/>
            <person name="Fonknechten N."/>
            <person name="Vallenet D."/>
            <person name="Segurens B."/>
            <person name="Schenowitz-Truong C."/>
            <person name="Medigue C."/>
            <person name="Collingro A."/>
            <person name="Snel B."/>
            <person name="Dutilh B.E."/>
            <person name="OpDenCamp H.J.M."/>
            <person name="vanDerDrift C."/>
            <person name="Cirpus I."/>
            <person name="vanDePas-Schoonen K.T."/>
            <person name="Harhangi H.R."/>
            <person name="vanNiftrik L."/>
            <person name="Schmid M."/>
            <person name="Keltjens J."/>
            <person name="vanDeVossenberg J."/>
            <person name="Kartal B."/>
            <person name="Meier H."/>
            <person name="Frishman D."/>
            <person name="Huynen M.A."/>
            <person name="Mewes H."/>
            <person name="Weissenbach J."/>
            <person name="Jetten M.S.M."/>
            <person name="Wagner M."/>
            <person name="LePaslier D."/>
        </authorList>
    </citation>
    <scope>NUCLEOTIDE SEQUENCE</scope>
</reference>
<keyword evidence="7" id="KW-1185">Reference proteome</keyword>